<feature type="domain" description="HTH araC/xylS-type" evidence="5">
    <location>
        <begin position="412"/>
        <end position="510"/>
    </location>
</feature>
<evidence type="ECO:0000256" key="3">
    <source>
        <dbReference type="ARBA" id="ARBA00023163"/>
    </source>
</evidence>
<keyword evidence="4" id="KW-0597">Phosphoprotein</keyword>
<dbReference type="PROSITE" id="PS01124">
    <property type="entry name" value="HTH_ARAC_FAMILY_2"/>
    <property type="match status" value="1"/>
</dbReference>
<feature type="domain" description="Response regulatory" evidence="6">
    <location>
        <begin position="3"/>
        <end position="120"/>
    </location>
</feature>
<gene>
    <name evidence="7" type="ORF">ACFPOF_24210</name>
</gene>
<dbReference type="Pfam" id="PF00072">
    <property type="entry name" value="Response_reg"/>
    <property type="match status" value="1"/>
</dbReference>
<dbReference type="InterPro" id="IPR009057">
    <property type="entry name" value="Homeodomain-like_sf"/>
</dbReference>
<reference evidence="8" key="1">
    <citation type="journal article" date="2019" name="Int. J. Syst. Evol. Microbiol.">
        <title>The Global Catalogue of Microorganisms (GCM) 10K type strain sequencing project: providing services to taxonomists for standard genome sequencing and annotation.</title>
        <authorList>
            <consortium name="The Broad Institute Genomics Platform"/>
            <consortium name="The Broad Institute Genome Sequencing Center for Infectious Disease"/>
            <person name="Wu L."/>
            <person name="Ma J."/>
        </authorList>
    </citation>
    <scope>NUCLEOTIDE SEQUENCE [LARGE SCALE GENOMIC DNA]</scope>
    <source>
        <strain evidence="8">CGMCC 1.18575</strain>
    </source>
</reference>
<organism evidence="7 8">
    <name type="scientific">Cohnella soli</name>
    <dbReference type="NCBI Taxonomy" id="425005"/>
    <lineage>
        <taxon>Bacteria</taxon>
        <taxon>Bacillati</taxon>
        <taxon>Bacillota</taxon>
        <taxon>Bacilli</taxon>
        <taxon>Bacillales</taxon>
        <taxon>Paenibacillaceae</taxon>
        <taxon>Cohnella</taxon>
    </lineage>
</organism>
<dbReference type="EMBL" id="JBHSMI010000052">
    <property type="protein sequence ID" value="MFC5405856.1"/>
    <property type="molecule type" value="Genomic_DNA"/>
</dbReference>
<keyword evidence="3" id="KW-0804">Transcription</keyword>
<evidence type="ECO:0000256" key="2">
    <source>
        <dbReference type="ARBA" id="ARBA00023125"/>
    </source>
</evidence>
<dbReference type="InterPro" id="IPR001789">
    <property type="entry name" value="Sig_transdc_resp-reg_receiver"/>
</dbReference>
<feature type="modified residue" description="4-aspartylphosphate" evidence="4">
    <location>
        <position position="55"/>
    </location>
</feature>
<keyword evidence="1" id="KW-0805">Transcription regulation</keyword>
<dbReference type="CDD" id="cd17536">
    <property type="entry name" value="REC_YesN-like"/>
    <property type="match status" value="1"/>
</dbReference>
<evidence type="ECO:0000313" key="7">
    <source>
        <dbReference type="EMBL" id="MFC5405856.1"/>
    </source>
</evidence>
<accession>A0ABW0I0B3</accession>
<comment type="caution">
    <text evidence="7">The sequence shown here is derived from an EMBL/GenBank/DDBJ whole genome shotgun (WGS) entry which is preliminary data.</text>
</comment>
<evidence type="ECO:0000259" key="6">
    <source>
        <dbReference type="PROSITE" id="PS50110"/>
    </source>
</evidence>
<dbReference type="Pfam" id="PF12833">
    <property type="entry name" value="HTH_18"/>
    <property type="match status" value="1"/>
</dbReference>
<dbReference type="Gene3D" id="1.10.10.60">
    <property type="entry name" value="Homeodomain-like"/>
    <property type="match status" value="2"/>
</dbReference>
<dbReference type="Gene3D" id="3.40.50.2300">
    <property type="match status" value="1"/>
</dbReference>
<dbReference type="SUPFAM" id="SSF46689">
    <property type="entry name" value="Homeodomain-like"/>
    <property type="match status" value="2"/>
</dbReference>
<dbReference type="PANTHER" id="PTHR43280:SF2">
    <property type="entry name" value="HTH-TYPE TRANSCRIPTIONAL REGULATOR EXSA"/>
    <property type="match status" value="1"/>
</dbReference>
<keyword evidence="2" id="KW-0238">DNA-binding</keyword>
<evidence type="ECO:0000313" key="8">
    <source>
        <dbReference type="Proteomes" id="UP001596113"/>
    </source>
</evidence>
<dbReference type="SUPFAM" id="SSF52172">
    <property type="entry name" value="CheY-like"/>
    <property type="match status" value="1"/>
</dbReference>
<keyword evidence="8" id="KW-1185">Reference proteome</keyword>
<proteinExistence type="predicted"/>
<dbReference type="RefSeq" id="WP_378137520.1">
    <property type="nucleotide sequence ID" value="NZ_JBHSMI010000052.1"/>
</dbReference>
<dbReference type="Proteomes" id="UP001596113">
    <property type="component" value="Unassembled WGS sequence"/>
</dbReference>
<evidence type="ECO:0000256" key="1">
    <source>
        <dbReference type="ARBA" id="ARBA00023015"/>
    </source>
</evidence>
<dbReference type="SMART" id="SM00448">
    <property type="entry name" value="REC"/>
    <property type="match status" value="1"/>
</dbReference>
<name>A0ABW0I0B3_9BACL</name>
<protein>
    <submittedName>
        <fullName evidence="7">Response regulator</fullName>
    </submittedName>
</protein>
<evidence type="ECO:0000256" key="4">
    <source>
        <dbReference type="PROSITE-ProRule" id="PRU00169"/>
    </source>
</evidence>
<sequence length="511" mass="58686">MRNVMIVDDESLVRIGLQSIIDWESNGFRVAGVFKSGEEMLAAAAVSPVDVVLTDIRMPGMDGFQLIRELRKTHADIHVIVLSSYNDFEYTRQAIQLGVTDYISKYEMEPEELLRVLSSLPYEMRKSYDPAQPATPGHTEIGSINDSDKNAMAAKLRDHGSAFRWIVLIPYHRSEAYSPEERKAMRLLAEEMFQRLRNPILFGEEDGIFHGAYAFDPAGDDQRIREECERMAEEWTAAFSQKLNVSLAVGFGDEIGIDGDWTAARKRAEQAAEGSRFDGEVRLSDAALPRGTFSEEEWLAVYKLVKQRIRYMQFTPLAEELLAYQDEKLLSYKPSEWVRLGVAVASQLADFLIERYDLQTAELGRFFVSLWPLPEAAGAVRTSDEWRTLVRELTARTQMTVTSRQSRTGWLERVKEHLSQHFSEAIRLEDMAQLSNFSENHFSQRFRQETGQAFSDYLTDLRVREAVRLFRDTDLSTEEIAFRVGYSNPNYFIKVFKRKTGQTVKHFKSLK</sequence>
<dbReference type="InterPro" id="IPR018060">
    <property type="entry name" value="HTH_AraC"/>
</dbReference>
<dbReference type="PROSITE" id="PS50110">
    <property type="entry name" value="RESPONSE_REGULATORY"/>
    <property type="match status" value="1"/>
</dbReference>
<dbReference type="InterPro" id="IPR011006">
    <property type="entry name" value="CheY-like_superfamily"/>
</dbReference>
<dbReference type="PANTHER" id="PTHR43280">
    <property type="entry name" value="ARAC-FAMILY TRANSCRIPTIONAL REGULATOR"/>
    <property type="match status" value="1"/>
</dbReference>
<dbReference type="SMART" id="SM00342">
    <property type="entry name" value="HTH_ARAC"/>
    <property type="match status" value="1"/>
</dbReference>
<evidence type="ECO:0000259" key="5">
    <source>
        <dbReference type="PROSITE" id="PS01124"/>
    </source>
</evidence>